<feature type="compositionally biased region" description="Low complexity" evidence="1">
    <location>
        <begin position="333"/>
        <end position="345"/>
    </location>
</feature>
<proteinExistence type="predicted"/>
<dbReference type="InterPro" id="IPR002557">
    <property type="entry name" value="Chitin-bd_dom"/>
</dbReference>
<dbReference type="PROSITE" id="PS50940">
    <property type="entry name" value="CHIT_BIND_II"/>
    <property type="match status" value="1"/>
</dbReference>
<evidence type="ECO:0000256" key="2">
    <source>
        <dbReference type="SAM" id="SignalP"/>
    </source>
</evidence>
<dbReference type="KEGG" id="hst:105192287"/>
<organism evidence="5">
    <name type="scientific">Harpegnathos saltator</name>
    <name type="common">Jerdon's jumping ant</name>
    <dbReference type="NCBI Taxonomy" id="610380"/>
    <lineage>
        <taxon>Eukaryota</taxon>
        <taxon>Metazoa</taxon>
        <taxon>Ecdysozoa</taxon>
        <taxon>Arthropoda</taxon>
        <taxon>Hexapoda</taxon>
        <taxon>Insecta</taxon>
        <taxon>Pterygota</taxon>
        <taxon>Neoptera</taxon>
        <taxon>Endopterygota</taxon>
        <taxon>Hymenoptera</taxon>
        <taxon>Apocrita</taxon>
        <taxon>Aculeata</taxon>
        <taxon>Formicoidea</taxon>
        <taxon>Formicidae</taxon>
        <taxon>Ponerinae</taxon>
        <taxon>Ponerini</taxon>
        <taxon>Harpegnathos</taxon>
    </lineage>
</organism>
<reference evidence="4 5" key="1">
    <citation type="journal article" date="2010" name="Science">
        <title>Genomic comparison of the ants Camponotus floridanus and Harpegnathos saltator.</title>
        <authorList>
            <person name="Bonasio R."/>
            <person name="Zhang G."/>
            <person name="Ye C."/>
            <person name="Mutti N.S."/>
            <person name="Fang X."/>
            <person name="Qin N."/>
            <person name="Donahue G."/>
            <person name="Yang P."/>
            <person name="Li Q."/>
            <person name="Li C."/>
            <person name="Zhang P."/>
            <person name="Huang Z."/>
            <person name="Berger S.L."/>
            <person name="Reinberg D."/>
            <person name="Wang J."/>
            <person name="Liebig J."/>
        </authorList>
    </citation>
    <scope>NUCLEOTIDE SEQUENCE [LARGE SCALE GENOMIC DNA]</scope>
    <source>
        <strain evidence="4 5">R22 G/1</strain>
    </source>
</reference>
<dbReference type="Gene3D" id="2.170.140.10">
    <property type="entry name" value="Chitin binding domain"/>
    <property type="match status" value="1"/>
</dbReference>
<protein>
    <recommendedName>
        <fullName evidence="3">Chitin-binding type-2 domain-containing protein</fullName>
    </recommendedName>
</protein>
<dbReference type="InterPro" id="IPR036508">
    <property type="entry name" value="Chitin-bd_dom_sf"/>
</dbReference>
<dbReference type="Proteomes" id="UP000008237">
    <property type="component" value="Unassembled WGS sequence"/>
</dbReference>
<feature type="domain" description="Chitin-binding type-2" evidence="3">
    <location>
        <begin position="102"/>
        <end position="158"/>
    </location>
</feature>
<dbReference type="OrthoDB" id="6020543at2759"/>
<feature type="chain" id="PRO_5003157422" description="Chitin-binding type-2 domain-containing protein" evidence="2">
    <location>
        <begin position="25"/>
        <end position="403"/>
    </location>
</feature>
<dbReference type="EMBL" id="GL446361">
    <property type="protein sequence ID" value="EFN87935.1"/>
    <property type="molecule type" value="Genomic_DNA"/>
</dbReference>
<evidence type="ECO:0000259" key="3">
    <source>
        <dbReference type="PROSITE" id="PS50940"/>
    </source>
</evidence>
<dbReference type="GO" id="GO:0008061">
    <property type="term" value="F:chitin binding"/>
    <property type="evidence" value="ECO:0007669"/>
    <property type="project" value="InterPro"/>
</dbReference>
<feature type="region of interest" description="Disordered" evidence="1">
    <location>
        <begin position="273"/>
        <end position="301"/>
    </location>
</feature>
<gene>
    <name evidence="4" type="ORF">EAI_17189</name>
</gene>
<dbReference type="AlphaFoldDB" id="E2B8M9"/>
<keyword evidence="2" id="KW-0732">Signal</keyword>
<evidence type="ECO:0000313" key="5">
    <source>
        <dbReference type="Proteomes" id="UP000008237"/>
    </source>
</evidence>
<dbReference type="SUPFAM" id="SSF57625">
    <property type="entry name" value="Invertebrate chitin-binding proteins"/>
    <property type="match status" value="1"/>
</dbReference>
<evidence type="ECO:0000313" key="4">
    <source>
        <dbReference type="EMBL" id="EFN87935.1"/>
    </source>
</evidence>
<keyword evidence="5" id="KW-1185">Reference proteome</keyword>
<name>E2B8M9_HARSA</name>
<dbReference type="OMA" id="CESCDTI"/>
<feature type="compositionally biased region" description="Polar residues" evidence="1">
    <location>
        <begin position="317"/>
        <end position="327"/>
    </location>
</feature>
<accession>E2B8M9</accession>
<feature type="signal peptide" evidence="2">
    <location>
        <begin position="1"/>
        <end position="24"/>
    </location>
</feature>
<sequence length="403" mass="45110">MGRYQCTKLAVLLTFVFGCNVTSGQLLLPFAGNVVIKRNDTVTCDSARMCHECDKVRLCIQANGRWVQQAIVTCDPDSDERWCNAGKCSKTPLSRCVKDSTDFTCPDIDGKYPDSSSCTRYHICTEGIRRTNYCPPNNVYDHELGDCKLRRRNSDCVQFKCDAQSKNGEPIVYPQDDRIYGRCIFGKVYILGRCQDYERYNLLTEECERYCRSVGPQPPNAGKCGKYILCAEMSPGTYQPVEMSCGCNQAYDEKEGRCVTDAPCVKETPDIWCKPTPGTNDESETSNSSDDVDENQQPRSVQRRSILSFMNRFGINRHNNNDSSGNMPATLINNNNSGDNDNPVSDGDDVIDGNLIKSGNDGDTAVYDATENPEIKQRENFIRFVIDWIIRIVIGGPVVGPVR</sequence>
<dbReference type="GO" id="GO:0005576">
    <property type="term" value="C:extracellular region"/>
    <property type="evidence" value="ECO:0007669"/>
    <property type="project" value="InterPro"/>
</dbReference>
<evidence type="ECO:0000256" key="1">
    <source>
        <dbReference type="SAM" id="MobiDB-lite"/>
    </source>
</evidence>
<feature type="region of interest" description="Disordered" evidence="1">
    <location>
        <begin position="317"/>
        <end position="359"/>
    </location>
</feature>
<dbReference type="PhylomeDB" id="E2B8M9"/>
<dbReference type="Pfam" id="PF01607">
    <property type="entry name" value="CBM_14"/>
    <property type="match status" value="1"/>
</dbReference>
<dbReference type="PROSITE" id="PS51257">
    <property type="entry name" value="PROKAR_LIPOPROTEIN"/>
    <property type="match status" value="1"/>
</dbReference>
<dbReference type="InParanoid" id="E2B8M9"/>
<dbReference type="SMART" id="SM00494">
    <property type="entry name" value="ChtBD2"/>
    <property type="match status" value="2"/>
</dbReference>